<feature type="compositionally biased region" description="Polar residues" evidence="1">
    <location>
        <begin position="25"/>
        <end position="58"/>
    </location>
</feature>
<gene>
    <name evidence="2" type="primary">A06g508770.1_BraROA</name>
    <name evidence="2" type="ORF">IGI04_024571</name>
</gene>
<organism evidence="2 3">
    <name type="scientific">Brassica rapa subsp. trilocularis</name>
    <dbReference type="NCBI Taxonomy" id="1813537"/>
    <lineage>
        <taxon>Eukaryota</taxon>
        <taxon>Viridiplantae</taxon>
        <taxon>Streptophyta</taxon>
        <taxon>Embryophyta</taxon>
        <taxon>Tracheophyta</taxon>
        <taxon>Spermatophyta</taxon>
        <taxon>Magnoliopsida</taxon>
        <taxon>eudicotyledons</taxon>
        <taxon>Gunneridae</taxon>
        <taxon>Pentapetalae</taxon>
        <taxon>rosids</taxon>
        <taxon>malvids</taxon>
        <taxon>Brassicales</taxon>
        <taxon>Brassicaceae</taxon>
        <taxon>Brassiceae</taxon>
        <taxon>Brassica</taxon>
    </lineage>
</organism>
<protein>
    <submittedName>
        <fullName evidence="2">Uncharacterized protein</fullName>
    </submittedName>
</protein>
<name>A0ABQ7M731_BRACM</name>
<reference evidence="2 3" key="1">
    <citation type="submission" date="2021-03" db="EMBL/GenBank/DDBJ databases">
        <authorList>
            <person name="King G.J."/>
            <person name="Bancroft I."/>
            <person name="Baten A."/>
            <person name="Bloomfield J."/>
            <person name="Borpatragohain P."/>
            <person name="He Z."/>
            <person name="Irish N."/>
            <person name="Irwin J."/>
            <person name="Liu K."/>
            <person name="Mauleon R.P."/>
            <person name="Moore J."/>
            <person name="Morris R."/>
            <person name="Ostergaard L."/>
            <person name="Wang B."/>
            <person name="Wells R."/>
        </authorList>
    </citation>
    <scope>NUCLEOTIDE SEQUENCE [LARGE SCALE GENOMIC DNA]</scope>
    <source>
        <strain evidence="2">R-o-18</strain>
        <tissue evidence="2">Leaf</tissue>
    </source>
</reference>
<comment type="caution">
    <text evidence="2">The sequence shown here is derived from an EMBL/GenBank/DDBJ whole genome shotgun (WGS) entry which is preliminary data.</text>
</comment>
<dbReference type="Proteomes" id="UP000823674">
    <property type="component" value="Chromosome A06"/>
</dbReference>
<keyword evidence="3" id="KW-1185">Reference proteome</keyword>
<proteinExistence type="predicted"/>
<evidence type="ECO:0000313" key="3">
    <source>
        <dbReference type="Proteomes" id="UP000823674"/>
    </source>
</evidence>
<evidence type="ECO:0000313" key="2">
    <source>
        <dbReference type="EMBL" id="KAG5394608.1"/>
    </source>
</evidence>
<dbReference type="EMBL" id="JADBGQ010000006">
    <property type="protein sequence ID" value="KAG5394608.1"/>
    <property type="molecule type" value="Genomic_DNA"/>
</dbReference>
<accession>A0ABQ7M731</accession>
<evidence type="ECO:0000256" key="1">
    <source>
        <dbReference type="SAM" id="MobiDB-lite"/>
    </source>
</evidence>
<sequence>MQGNNQPDHRFPSRLFATDWFPSGRLNNQPTTLLPSTTRQYTAPLSTTHSSTKQPPSI</sequence>
<feature type="region of interest" description="Disordered" evidence="1">
    <location>
        <begin position="20"/>
        <end position="58"/>
    </location>
</feature>